<organism evidence="1">
    <name type="scientific">bioreactor metagenome</name>
    <dbReference type="NCBI Taxonomy" id="1076179"/>
    <lineage>
        <taxon>unclassified sequences</taxon>
        <taxon>metagenomes</taxon>
        <taxon>ecological metagenomes</taxon>
    </lineage>
</organism>
<accession>A0A645CV99</accession>
<dbReference type="EMBL" id="VSSQ01030315">
    <property type="protein sequence ID" value="MPM80805.1"/>
    <property type="molecule type" value="Genomic_DNA"/>
</dbReference>
<protein>
    <submittedName>
        <fullName evidence="1">Uncharacterized protein</fullName>
    </submittedName>
</protein>
<gene>
    <name evidence="1" type="ORF">SDC9_127855</name>
</gene>
<comment type="caution">
    <text evidence="1">The sequence shown here is derived from an EMBL/GenBank/DDBJ whole genome shotgun (WGS) entry which is preliminary data.</text>
</comment>
<evidence type="ECO:0000313" key="1">
    <source>
        <dbReference type="EMBL" id="MPM80805.1"/>
    </source>
</evidence>
<sequence length="83" mass="9795">MCKSYLKLAKEFQVRSYDMMVAHTTIVFSRYIMLAAENCNSTDLCTIGALFYYCRDELKEIRFLEALQLLIEALKLFCRKNCF</sequence>
<reference evidence="1" key="1">
    <citation type="submission" date="2019-08" db="EMBL/GenBank/DDBJ databases">
        <authorList>
            <person name="Kucharzyk K."/>
            <person name="Murdoch R.W."/>
            <person name="Higgins S."/>
            <person name="Loffler F."/>
        </authorList>
    </citation>
    <scope>NUCLEOTIDE SEQUENCE</scope>
</reference>
<name>A0A645CV99_9ZZZZ</name>
<dbReference type="AlphaFoldDB" id="A0A645CV99"/>
<proteinExistence type="predicted"/>